<evidence type="ECO:0000313" key="3">
    <source>
        <dbReference type="EMBL" id="EPS38260.1"/>
    </source>
</evidence>
<dbReference type="InterPro" id="IPR011761">
    <property type="entry name" value="ATP-grasp"/>
</dbReference>
<dbReference type="PANTHER" id="PTHR39217">
    <property type="match status" value="1"/>
</dbReference>
<accession>S8A5G2</accession>
<dbReference type="GO" id="GO:0005524">
    <property type="term" value="F:ATP binding"/>
    <property type="evidence" value="ECO:0007669"/>
    <property type="project" value="UniProtKB-UniRule"/>
</dbReference>
<dbReference type="Proteomes" id="UP000015100">
    <property type="component" value="Unassembled WGS sequence"/>
</dbReference>
<dbReference type="InterPro" id="IPR053191">
    <property type="entry name" value="DcsG_Biosynth_Enzyme"/>
</dbReference>
<reference evidence="4" key="2">
    <citation type="submission" date="2013-04" db="EMBL/GenBank/DDBJ databases">
        <title>Genomic mechanisms accounting for the adaptation to parasitism in nematode-trapping fungi.</title>
        <authorList>
            <person name="Ahren D.G."/>
        </authorList>
    </citation>
    <scope>NUCLEOTIDE SEQUENCE [LARGE SCALE GENOMIC DNA]</scope>
    <source>
        <strain evidence="4">CBS 200.50</strain>
    </source>
</reference>
<dbReference type="PANTHER" id="PTHR39217:SF1">
    <property type="entry name" value="GLUTATHIONE SYNTHETASE"/>
    <property type="match status" value="1"/>
</dbReference>
<gene>
    <name evidence="3" type="ORF">H072_8097</name>
</gene>
<dbReference type="SUPFAM" id="SSF56059">
    <property type="entry name" value="Glutathione synthetase ATP-binding domain-like"/>
    <property type="match status" value="1"/>
</dbReference>
<keyword evidence="1" id="KW-0547">Nucleotide-binding</keyword>
<dbReference type="OMA" id="ELAWECK"/>
<dbReference type="AlphaFoldDB" id="S8A5G2"/>
<name>S8A5G2_DACHA</name>
<dbReference type="STRING" id="1284197.S8A5G2"/>
<evidence type="ECO:0000259" key="2">
    <source>
        <dbReference type="PROSITE" id="PS50975"/>
    </source>
</evidence>
<dbReference type="HOGENOM" id="CLU_070819_1_0_1"/>
<evidence type="ECO:0000256" key="1">
    <source>
        <dbReference type="PROSITE-ProRule" id="PRU00409"/>
    </source>
</evidence>
<sequence>MSGKILFLKTLNGKLASTPSDKLLFETLCSQGFVVDERSWYHPHPELGPLTVDILKTYHTITFIACWDYNLHIEDFESFLKNFIIPARDAGVKVVNCPELLLWNSNKVYLKDLENDLGIAIPKTIFVDTAAGDAPLIEDIISRHQDTHGAGVVVKPSVSASGKETYKIPELGSPTYDPVDAQEKWEKTYRYTRSLSASAKAMVQPFESAIKRGEFSVIFLGGEYSHTMLKKPAGDNFVAIEEEGATIRELHGDEVPLEGKEIGRKVLRYVKERFGDGEGWRLGYLRLDGVVNDAGKFVVIEAEMFEPYVYLDVEGAREGLERLCKALTE</sequence>
<evidence type="ECO:0000313" key="4">
    <source>
        <dbReference type="Proteomes" id="UP000015100"/>
    </source>
</evidence>
<dbReference type="GO" id="GO:0046872">
    <property type="term" value="F:metal ion binding"/>
    <property type="evidence" value="ECO:0007669"/>
    <property type="project" value="InterPro"/>
</dbReference>
<organism evidence="3 4">
    <name type="scientific">Dactylellina haptotyla (strain CBS 200.50)</name>
    <name type="common">Nematode-trapping fungus</name>
    <name type="synonym">Monacrosporium haptotylum</name>
    <dbReference type="NCBI Taxonomy" id="1284197"/>
    <lineage>
        <taxon>Eukaryota</taxon>
        <taxon>Fungi</taxon>
        <taxon>Dikarya</taxon>
        <taxon>Ascomycota</taxon>
        <taxon>Pezizomycotina</taxon>
        <taxon>Orbiliomycetes</taxon>
        <taxon>Orbiliales</taxon>
        <taxon>Orbiliaceae</taxon>
        <taxon>Dactylellina</taxon>
    </lineage>
</organism>
<keyword evidence="1" id="KW-0067">ATP-binding</keyword>
<comment type="caution">
    <text evidence="3">The sequence shown here is derived from an EMBL/GenBank/DDBJ whole genome shotgun (WGS) entry which is preliminary data.</text>
</comment>
<dbReference type="eggNOG" id="ENOG502S74X">
    <property type="taxonomic scope" value="Eukaryota"/>
</dbReference>
<feature type="domain" description="ATP-grasp" evidence="2">
    <location>
        <begin position="111"/>
        <end position="328"/>
    </location>
</feature>
<dbReference type="OrthoDB" id="406765at2759"/>
<protein>
    <recommendedName>
        <fullName evidence="2">ATP-grasp domain-containing protein</fullName>
    </recommendedName>
</protein>
<dbReference type="PROSITE" id="PS50975">
    <property type="entry name" value="ATP_GRASP"/>
    <property type="match status" value="1"/>
</dbReference>
<keyword evidence="4" id="KW-1185">Reference proteome</keyword>
<reference evidence="3 4" key="1">
    <citation type="journal article" date="2013" name="PLoS Genet.">
        <title>Genomic mechanisms accounting for the adaptation to parasitism in nematode-trapping fungi.</title>
        <authorList>
            <person name="Meerupati T."/>
            <person name="Andersson K.M."/>
            <person name="Friman E."/>
            <person name="Kumar D."/>
            <person name="Tunlid A."/>
            <person name="Ahren D."/>
        </authorList>
    </citation>
    <scope>NUCLEOTIDE SEQUENCE [LARGE SCALE GENOMIC DNA]</scope>
    <source>
        <strain evidence="3 4">CBS 200.50</strain>
    </source>
</reference>
<proteinExistence type="predicted"/>
<dbReference type="EMBL" id="AQGS01000575">
    <property type="protein sequence ID" value="EPS38260.1"/>
    <property type="molecule type" value="Genomic_DNA"/>
</dbReference>